<proteinExistence type="predicted"/>
<accession>A0A5J4PHR4</accession>
<feature type="domain" description="Glycoside hydrolase family 29 N-terminal" evidence="1">
    <location>
        <begin position="13"/>
        <end position="105"/>
    </location>
</feature>
<dbReference type="InterPro" id="IPR013780">
    <property type="entry name" value="Glyco_hydro_b"/>
</dbReference>
<feature type="non-terminal residue" evidence="3">
    <location>
        <position position="1"/>
    </location>
</feature>
<evidence type="ECO:0000259" key="1">
    <source>
        <dbReference type="Pfam" id="PF01120"/>
    </source>
</evidence>
<dbReference type="Gene3D" id="3.20.20.80">
    <property type="entry name" value="Glycosidases"/>
    <property type="match status" value="1"/>
</dbReference>
<dbReference type="InterPro" id="IPR031919">
    <property type="entry name" value="Fucosidase_C"/>
</dbReference>
<protein>
    <submittedName>
        <fullName evidence="3">Uncharacterized protein</fullName>
    </submittedName>
</protein>
<dbReference type="Pfam" id="PF01120">
    <property type="entry name" value="Alpha_L_fucos"/>
    <property type="match status" value="1"/>
</dbReference>
<gene>
    <name evidence="3" type="ORF">EZS27_040302</name>
</gene>
<dbReference type="SUPFAM" id="SSF51445">
    <property type="entry name" value="(Trans)glycosidases"/>
    <property type="match status" value="1"/>
</dbReference>
<dbReference type="Pfam" id="PF16757">
    <property type="entry name" value="Fucosidase_C"/>
    <property type="match status" value="1"/>
</dbReference>
<name>A0A5J4PHR4_9ZZZZ</name>
<dbReference type="GO" id="GO:0004560">
    <property type="term" value="F:alpha-L-fucosidase activity"/>
    <property type="evidence" value="ECO:0007669"/>
    <property type="project" value="InterPro"/>
</dbReference>
<dbReference type="InterPro" id="IPR016286">
    <property type="entry name" value="FUC_metazoa-typ"/>
</dbReference>
<organism evidence="3">
    <name type="scientific">termite gut metagenome</name>
    <dbReference type="NCBI Taxonomy" id="433724"/>
    <lineage>
        <taxon>unclassified sequences</taxon>
        <taxon>metagenomes</taxon>
        <taxon>organismal metagenomes</taxon>
    </lineage>
</organism>
<comment type="caution">
    <text evidence="3">The sequence shown here is derived from an EMBL/GenBank/DDBJ whole genome shotgun (WGS) entry which is preliminary data.</text>
</comment>
<dbReference type="Gene3D" id="2.60.40.1180">
    <property type="entry name" value="Golgi alpha-mannosidase II"/>
    <property type="match status" value="1"/>
</dbReference>
<dbReference type="InterPro" id="IPR057739">
    <property type="entry name" value="Glyco_hydro_29_N"/>
</dbReference>
<dbReference type="PRINTS" id="PR00741">
    <property type="entry name" value="GLHYDRLASE29"/>
</dbReference>
<evidence type="ECO:0000313" key="3">
    <source>
        <dbReference type="EMBL" id="KAA6308023.1"/>
    </source>
</evidence>
<feature type="domain" description="Alpha-L-fucosidase C-terminal" evidence="2">
    <location>
        <begin position="120"/>
        <end position="200"/>
    </location>
</feature>
<dbReference type="InterPro" id="IPR017853">
    <property type="entry name" value="GH"/>
</dbReference>
<sequence>QPDVMIRCRGIGNYGDYYQPEGFVPGNKENSNMPWMAICLLGKIFAFDPNGDNYKGAPWIIHNLIDCVAKGGSFMVCIGPDSMGKFHPTAVAQLEETGKWLKVNGTGIYETCLREVWKENDIYFTQTKDHRKVFAFTEKWPGNELVVPSVTPKKGSKVYMLGYNKPLKWTQTDNGLKVAIPDKLQSPENRPCEHAWGFRFEIK</sequence>
<dbReference type="EMBL" id="SNRY01008755">
    <property type="protein sequence ID" value="KAA6308023.1"/>
    <property type="molecule type" value="Genomic_DNA"/>
</dbReference>
<reference evidence="3" key="1">
    <citation type="submission" date="2019-03" db="EMBL/GenBank/DDBJ databases">
        <title>Single cell metagenomics reveals metabolic interactions within the superorganism composed of flagellate Streblomastix strix and complex community of Bacteroidetes bacteria on its surface.</title>
        <authorList>
            <person name="Treitli S.C."/>
            <person name="Kolisko M."/>
            <person name="Husnik F."/>
            <person name="Keeling P."/>
            <person name="Hampl V."/>
        </authorList>
    </citation>
    <scope>NUCLEOTIDE SEQUENCE</scope>
    <source>
        <strain evidence="3">STM</strain>
    </source>
</reference>
<evidence type="ECO:0000259" key="2">
    <source>
        <dbReference type="Pfam" id="PF16757"/>
    </source>
</evidence>
<dbReference type="AlphaFoldDB" id="A0A5J4PHR4"/>
<dbReference type="GO" id="GO:0006004">
    <property type="term" value="P:fucose metabolic process"/>
    <property type="evidence" value="ECO:0007669"/>
    <property type="project" value="InterPro"/>
</dbReference>